<protein>
    <submittedName>
        <fullName evidence="2">Uncharacterized protein</fullName>
    </submittedName>
</protein>
<evidence type="ECO:0000313" key="2">
    <source>
        <dbReference type="EMBL" id="KAK7812483.1"/>
    </source>
</evidence>
<keyword evidence="3" id="KW-1185">Reference proteome</keyword>
<organism evidence="2 3">
    <name type="scientific">Myodes glareolus</name>
    <name type="common">Bank vole</name>
    <name type="synonym">Clethrionomys glareolus</name>
    <dbReference type="NCBI Taxonomy" id="447135"/>
    <lineage>
        <taxon>Eukaryota</taxon>
        <taxon>Metazoa</taxon>
        <taxon>Chordata</taxon>
        <taxon>Craniata</taxon>
        <taxon>Vertebrata</taxon>
        <taxon>Euteleostomi</taxon>
        <taxon>Mammalia</taxon>
        <taxon>Eutheria</taxon>
        <taxon>Euarchontoglires</taxon>
        <taxon>Glires</taxon>
        <taxon>Rodentia</taxon>
        <taxon>Myomorpha</taxon>
        <taxon>Muroidea</taxon>
        <taxon>Cricetidae</taxon>
        <taxon>Arvicolinae</taxon>
        <taxon>Myodes</taxon>
    </lineage>
</organism>
<gene>
    <name evidence="2" type="ORF">U0070_020763</name>
</gene>
<dbReference type="EMBL" id="JBBHLL010000151">
    <property type="protein sequence ID" value="KAK7812483.1"/>
    <property type="molecule type" value="Genomic_DNA"/>
</dbReference>
<comment type="caution">
    <text evidence="2">The sequence shown here is derived from an EMBL/GenBank/DDBJ whole genome shotgun (WGS) entry which is preliminary data.</text>
</comment>
<dbReference type="Proteomes" id="UP001488838">
    <property type="component" value="Unassembled WGS sequence"/>
</dbReference>
<accession>A0AAW0IDS7</accession>
<feature type="region of interest" description="Disordered" evidence="1">
    <location>
        <begin position="62"/>
        <end position="97"/>
    </location>
</feature>
<evidence type="ECO:0000256" key="1">
    <source>
        <dbReference type="SAM" id="MobiDB-lite"/>
    </source>
</evidence>
<evidence type="ECO:0000313" key="3">
    <source>
        <dbReference type="Proteomes" id="UP001488838"/>
    </source>
</evidence>
<sequence length="97" mass="10883">MRRGGTLHPPIPRAPAATLQAPFIPIEAEVFHTNSCDFKDQATEKVQDLLKKGGAFWERGERQQTLSWDQPSPRCCKKLKAPSRSGKKPQPQIEAVF</sequence>
<dbReference type="AlphaFoldDB" id="A0AAW0IDS7"/>
<name>A0AAW0IDS7_MYOGA</name>
<proteinExistence type="predicted"/>
<feature type="compositionally biased region" description="Basic residues" evidence="1">
    <location>
        <begin position="75"/>
        <end position="87"/>
    </location>
</feature>
<reference evidence="2 3" key="1">
    <citation type="journal article" date="2023" name="bioRxiv">
        <title>Conserved and derived expression patterns and positive selection on dental genes reveal complex evolutionary context of ever-growing rodent molars.</title>
        <authorList>
            <person name="Calamari Z.T."/>
            <person name="Song A."/>
            <person name="Cohen E."/>
            <person name="Akter M."/>
            <person name="Roy R.D."/>
            <person name="Hallikas O."/>
            <person name="Christensen M.M."/>
            <person name="Li P."/>
            <person name="Marangoni P."/>
            <person name="Jernvall J."/>
            <person name="Klein O.D."/>
        </authorList>
    </citation>
    <scope>NUCLEOTIDE SEQUENCE [LARGE SCALE GENOMIC DNA]</scope>
    <source>
        <strain evidence="2">V071</strain>
    </source>
</reference>